<proteinExistence type="inferred from homology"/>
<dbReference type="Proteomes" id="UP000238261">
    <property type="component" value="Unassembled WGS sequence"/>
</dbReference>
<evidence type="ECO:0000256" key="2">
    <source>
        <dbReference type="ARBA" id="ARBA00022448"/>
    </source>
</evidence>
<dbReference type="PROSITE" id="PS52016">
    <property type="entry name" value="TONB_DEPENDENT_REC_3"/>
    <property type="match status" value="1"/>
</dbReference>
<evidence type="ECO:0000256" key="5">
    <source>
        <dbReference type="ARBA" id="ARBA00022692"/>
    </source>
</evidence>
<dbReference type="InterPro" id="IPR036942">
    <property type="entry name" value="Beta-barrel_TonB_sf"/>
</dbReference>
<evidence type="ECO:0000313" key="18">
    <source>
        <dbReference type="EMBL" id="PPU95976.1"/>
    </source>
</evidence>
<evidence type="ECO:0000256" key="3">
    <source>
        <dbReference type="ARBA" id="ARBA00022452"/>
    </source>
</evidence>
<evidence type="ECO:0000259" key="16">
    <source>
        <dbReference type="Pfam" id="PF00593"/>
    </source>
</evidence>
<accession>A0A2S7ES98</accession>
<evidence type="ECO:0000259" key="17">
    <source>
        <dbReference type="Pfam" id="PF07715"/>
    </source>
</evidence>
<keyword evidence="9 13" id="KW-0798">TonB box</keyword>
<dbReference type="AlphaFoldDB" id="A0A2S7ES98"/>
<comment type="similarity">
    <text evidence="12 13">Belongs to the TonB-dependent receptor family.</text>
</comment>
<keyword evidence="11 12" id="KW-0998">Cell outer membrane</keyword>
<evidence type="ECO:0000256" key="8">
    <source>
        <dbReference type="ARBA" id="ARBA00023065"/>
    </source>
</evidence>
<evidence type="ECO:0000256" key="11">
    <source>
        <dbReference type="ARBA" id="ARBA00023237"/>
    </source>
</evidence>
<dbReference type="Pfam" id="PF00593">
    <property type="entry name" value="TonB_dep_Rec_b-barrel"/>
    <property type="match status" value="1"/>
</dbReference>
<dbReference type="PANTHER" id="PTHR32552:SF89">
    <property type="entry name" value="CATECHOLATE SIDEROPHORE RECEPTOR FIU"/>
    <property type="match status" value="1"/>
</dbReference>
<evidence type="ECO:0000256" key="12">
    <source>
        <dbReference type="PROSITE-ProRule" id="PRU01360"/>
    </source>
</evidence>
<evidence type="ECO:0000256" key="9">
    <source>
        <dbReference type="ARBA" id="ARBA00023077"/>
    </source>
</evidence>
<dbReference type="PANTHER" id="PTHR32552">
    <property type="entry name" value="FERRICHROME IRON RECEPTOR-RELATED"/>
    <property type="match status" value="1"/>
</dbReference>
<evidence type="ECO:0000256" key="15">
    <source>
        <dbReference type="SAM" id="SignalP"/>
    </source>
</evidence>
<evidence type="ECO:0000256" key="6">
    <source>
        <dbReference type="ARBA" id="ARBA00022729"/>
    </source>
</evidence>
<feature type="domain" description="TonB-dependent receptor plug" evidence="17">
    <location>
        <begin position="80"/>
        <end position="188"/>
    </location>
</feature>
<gene>
    <name evidence="18" type="ORF">XhyaCFBP1156_17085</name>
</gene>
<comment type="subcellular location">
    <subcellularLocation>
        <location evidence="1 12">Cell outer membrane</location>
        <topology evidence="1 12">Multi-pass membrane protein</topology>
    </subcellularLocation>
</comment>
<keyword evidence="8" id="KW-0406">Ion transport</keyword>
<dbReference type="InterPro" id="IPR000531">
    <property type="entry name" value="Beta-barrel_TonB"/>
</dbReference>
<dbReference type="InterPro" id="IPR037066">
    <property type="entry name" value="Plug_dom_sf"/>
</dbReference>
<keyword evidence="10 12" id="KW-0472">Membrane</keyword>
<sequence length="793" mass="86659">MKSRSAHRISTLSLALATALSAHPALAQDAGTDNAEQRVTASSTSNTTAAYETKRVQQLDKINVSADKSSYVLGGGNMTVQTASKAISTVTREAIAQASGGSNFTQMIDAIPGVDAATSDVTGLNNGNYSLRGFDSSAIGITVNGAPVTDSGSYSVYATEYGDAENYNDITVTQGTPNVDQPEMGATGGQIAWATIDPSHAFGVDFNQSFGSNDYRRTFVRVNTGDTGPLRSWLSYSTNSADKWKGNGDMSVNKIDGKSVWDISPGNSISASFQYNRQSNYSYNTASKAQLASDYDYDYNDTWGGGGTSADQSYWKLRRNPYKSLLVSLDGEFTFSDSLRLSVVPYLWWGKGGGSSAASVYPSTSSSNVYGYSSSVSGSRDVDYTYSYSSTVRPGVVAKFFQDIGMDHNLVYGLWYDRSRKSQNNSIVKTDQTNGEACDVWADSDACFLTYADGQVQQSYRTYTVTDVQKYFIQDNWTPADDWAVNYGVSWIHATRKGHNYQWPDSTKEIGVDFDSSYSKLLPAFGIKYAPDSRNQFYYGVAKTFRVPATNSISVNLSAAQEIPEPESAWTHDLGWRYYGDRFSLSSMLYQSNYSNKQMSSYDQTTALTTYISIGKVRMRGFNSEASYNITDNLKLYGSYTYTQAKILSDTLAVGTSRGIYNYAVGGKQLANTPKNLANLRLSYGIGDFWVALKGRYSGARYGDYMNTERVGGYTTFGADAGYAFADWGWLKKPSIKLNLYNLTDKQAVTWASTTQVLAASGASDYPDVVSTGTPYYSVLEPRAFAVTFGASF</sequence>
<feature type="domain" description="TonB-dependent receptor-like beta-barrel" evidence="16">
    <location>
        <begin position="275"/>
        <end position="743"/>
    </location>
</feature>
<evidence type="ECO:0000256" key="14">
    <source>
        <dbReference type="SAM" id="MobiDB-lite"/>
    </source>
</evidence>
<dbReference type="EMBL" id="MDEG01000020">
    <property type="protein sequence ID" value="PPU95976.1"/>
    <property type="molecule type" value="Genomic_DNA"/>
</dbReference>
<keyword evidence="4" id="KW-0410">Iron transport</keyword>
<comment type="caution">
    <text evidence="18">The sequence shown here is derived from an EMBL/GenBank/DDBJ whole genome shotgun (WGS) entry which is preliminary data.</text>
</comment>
<evidence type="ECO:0000256" key="1">
    <source>
        <dbReference type="ARBA" id="ARBA00004571"/>
    </source>
</evidence>
<evidence type="ECO:0000256" key="4">
    <source>
        <dbReference type="ARBA" id="ARBA00022496"/>
    </source>
</evidence>
<evidence type="ECO:0000256" key="7">
    <source>
        <dbReference type="ARBA" id="ARBA00023004"/>
    </source>
</evidence>
<keyword evidence="7" id="KW-0408">Iron</keyword>
<dbReference type="Gene3D" id="2.40.170.20">
    <property type="entry name" value="TonB-dependent receptor, beta-barrel domain"/>
    <property type="match status" value="1"/>
</dbReference>
<dbReference type="InterPro" id="IPR039426">
    <property type="entry name" value="TonB-dep_rcpt-like"/>
</dbReference>
<keyword evidence="5 12" id="KW-0812">Transmembrane</keyword>
<feature type="region of interest" description="Disordered" evidence="14">
    <location>
        <begin position="28"/>
        <end position="48"/>
    </location>
</feature>
<dbReference type="OrthoDB" id="15609at2"/>
<keyword evidence="18" id="KW-0675">Receptor</keyword>
<keyword evidence="3 12" id="KW-1134">Transmembrane beta strand</keyword>
<evidence type="ECO:0000256" key="10">
    <source>
        <dbReference type="ARBA" id="ARBA00023136"/>
    </source>
</evidence>
<keyword evidence="2 12" id="KW-0813">Transport</keyword>
<name>A0A2S7ES98_9XANT</name>
<keyword evidence="6 15" id="KW-0732">Signal</keyword>
<dbReference type="Gene3D" id="2.170.130.10">
    <property type="entry name" value="TonB-dependent receptor, plug domain"/>
    <property type="match status" value="1"/>
</dbReference>
<feature type="chain" id="PRO_5015701857" evidence="15">
    <location>
        <begin position="28"/>
        <end position="793"/>
    </location>
</feature>
<dbReference type="GO" id="GO:0009279">
    <property type="term" value="C:cell outer membrane"/>
    <property type="evidence" value="ECO:0007669"/>
    <property type="project" value="UniProtKB-SubCell"/>
</dbReference>
<dbReference type="RefSeq" id="WP_046977739.1">
    <property type="nucleotide sequence ID" value="NZ_CP043476.1"/>
</dbReference>
<dbReference type="SUPFAM" id="SSF56935">
    <property type="entry name" value="Porins"/>
    <property type="match status" value="1"/>
</dbReference>
<dbReference type="GO" id="GO:0015344">
    <property type="term" value="F:siderophore uptake transmembrane transporter activity"/>
    <property type="evidence" value="ECO:0007669"/>
    <property type="project" value="TreeGrafter"/>
</dbReference>
<dbReference type="Pfam" id="PF07715">
    <property type="entry name" value="Plug"/>
    <property type="match status" value="1"/>
</dbReference>
<keyword evidence="19" id="KW-1185">Reference proteome</keyword>
<organism evidence="18 19">
    <name type="scientific">Xanthomonas hyacinthi</name>
    <dbReference type="NCBI Taxonomy" id="56455"/>
    <lineage>
        <taxon>Bacteria</taxon>
        <taxon>Pseudomonadati</taxon>
        <taxon>Pseudomonadota</taxon>
        <taxon>Gammaproteobacteria</taxon>
        <taxon>Lysobacterales</taxon>
        <taxon>Lysobacteraceae</taxon>
        <taxon>Xanthomonas</taxon>
    </lineage>
</organism>
<feature type="signal peptide" evidence="15">
    <location>
        <begin position="1"/>
        <end position="27"/>
    </location>
</feature>
<protein>
    <submittedName>
        <fullName evidence="18">TonB-dependent receptor</fullName>
    </submittedName>
</protein>
<evidence type="ECO:0000256" key="13">
    <source>
        <dbReference type="RuleBase" id="RU003357"/>
    </source>
</evidence>
<dbReference type="InterPro" id="IPR012910">
    <property type="entry name" value="Plug_dom"/>
</dbReference>
<reference evidence="19" key="1">
    <citation type="submission" date="2016-08" db="EMBL/GenBank/DDBJ databases">
        <authorList>
            <person name="Merda D."/>
            <person name="Briand M."/>
            <person name="Taghouti G."/>
            <person name="Carrere S."/>
            <person name="Gouzy J."/>
            <person name="Portier P."/>
            <person name="Jacques M.-A."/>
            <person name="Fischer-Le Saux M."/>
        </authorList>
    </citation>
    <scope>NUCLEOTIDE SEQUENCE [LARGE SCALE GENOMIC DNA]</scope>
    <source>
        <strain evidence="19">CFBP1156</strain>
    </source>
</reference>
<evidence type="ECO:0000313" key="19">
    <source>
        <dbReference type="Proteomes" id="UP000238261"/>
    </source>
</evidence>